<dbReference type="VEuPathDB" id="FungiDB:ASPZODRAFT_25560"/>
<reference evidence="4" key="1">
    <citation type="journal article" date="2017" name="Genome Biol.">
        <title>Comparative genomics reveals high biological diversity and specific adaptations in the industrially and medically important fungal genus Aspergillus.</title>
        <authorList>
            <person name="de Vries R.P."/>
            <person name="Riley R."/>
            <person name="Wiebenga A."/>
            <person name="Aguilar-Osorio G."/>
            <person name="Amillis S."/>
            <person name="Uchima C.A."/>
            <person name="Anderluh G."/>
            <person name="Asadollahi M."/>
            <person name="Askin M."/>
            <person name="Barry K."/>
            <person name="Battaglia E."/>
            <person name="Bayram O."/>
            <person name="Benocci T."/>
            <person name="Braus-Stromeyer S.A."/>
            <person name="Caldana C."/>
            <person name="Canovas D."/>
            <person name="Cerqueira G.C."/>
            <person name="Chen F."/>
            <person name="Chen W."/>
            <person name="Choi C."/>
            <person name="Clum A."/>
            <person name="Dos Santos R.A."/>
            <person name="Damasio A.R."/>
            <person name="Diallinas G."/>
            <person name="Emri T."/>
            <person name="Fekete E."/>
            <person name="Flipphi M."/>
            <person name="Freyberg S."/>
            <person name="Gallo A."/>
            <person name="Gournas C."/>
            <person name="Habgood R."/>
            <person name="Hainaut M."/>
            <person name="Harispe M.L."/>
            <person name="Henrissat B."/>
            <person name="Hilden K.S."/>
            <person name="Hope R."/>
            <person name="Hossain A."/>
            <person name="Karabika E."/>
            <person name="Karaffa L."/>
            <person name="Karanyi Z."/>
            <person name="Krasevec N."/>
            <person name="Kuo A."/>
            <person name="Kusch H."/>
            <person name="LaButti K."/>
            <person name="Lagendijk E.L."/>
            <person name="Lapidus A."/>
            <person name="Levasseur A."/>
            <person name="Lindquist E."/>
            <person name="Lipzen A."/>
            <person name="Logrieco A.F."/>
            <person name="MacCabe A."/>
            <person name="Maekelae M.R."/>
            <person name="Malavazi I."/>
            <person name="Melin P."/>
            <person name="Meyer V."/>
            <person name="Mielnichuk N."/>
            <person name="Miskei M."/>
            <person name="Molnar A.P."/>
            <person name="Mule G."/>
            <person name="Ngan C.Y."/>
            <person name="Orejas M."/>
            <person name="Orosz E."/>
            <person name="Ouedraogo J.P."/>
            <person name="Overkamp K.M."/>
            <person name="Park H.-S."/>
            <person name="Perrone G."/>
            <person name="Piumi F."/>
            <person name="Punt P.J."/>
            <person name="Ram A.F."/>
            <person name="Ramon A."/>
            <person name="Rauscher S."/>
            <person name="Record E."/>
            <person name="Riano-Pachon D.M."/>
            <person name="Robert V."/>
            <person name="Roehrig J."/>
            <person name="Ruller R."/>
            <person name="Salamov A."/>
            <person name="Salih N.S."/>
            <person name="Samson R.A."/>
            <person name="Sandor E."/>
            <person name="Sanguinetti M."/>
            <person name="Schuetze T."/>
            <person name="Sepcic K."/>
            <person name="Shelest E."/>
            <person name="Sherlock G."/>
            <person name="Sophianopoulou V."/>
            <person name="Squina F.M."/>
            <person name="Sun H."/>
            <person name="Susca A."/>
            <person name="Todd R.B."/>
            <person name="Tsang A."/>
            <person name="Unkles S.E."/>
            <person name="van de Wiele N."/>
            <person name="van Rossen-Uffink D."/>
            <person name="Oliveira J.V."/>
            <person name="Vesth T.C."/>
            <person name="Visser J."/>
            <person name="Yu J.-H."/>
            <person name="Zhou M."/>
            <person name="Andersen M.R."/>
            <person name="Archer D.B."/>
            <person name="Baker S.E."/>
            <person name="Benoit I."/>
            <person name="Brakhage A.A."/>
            <person name="Braus G.H."/>
            <person name="Fischer R."/>
            <person name="Frisvad J.C."/>
            <person name="Goldman G.H."/>
            <person name="Houbraken J."/>
            <person name="Oakley B."/>
            <person name="Pocsi I."/>
            <person name="Scazzocchio C."/>
            <person name="Seiboth B."/>
            <person name="vanKuyk P.A."/>
            <person name="Wortman J."/>
            <person name="Dyer P.S."/>
            <person name="Grigoriev I.V."/>
        </authorList>
    </citation>
    <scope>NUCLEOTIDE SEQUENCE [LARGE SCALE GENOMIC DNA]</scope>
    <source>
        <strain evidence="4">CBS 506.65</strain>
    </source>
</reference>
<evidence type="ECO:0000313" key="3">
    <source>
        <dbReference type="EMBL" id="OJJ46452.1"/>
    </source>
</evidence>
<dbReference type="InterPro" id="IPR001447">
    <property type="entry name" value="Arylamine_N-AcTrfase"/>
</dbReference>
<organism evidence="3 4">
    <name type="scientific">Penicilliopsis zonata CBS 506.65</name>
    <dbReference type="NCBI Taxonomy" id="1073090"/>
    <lineage>
        <taxon>Eukaryota</taxon>
        <taxon>Fungi</taxon>
        <taxon>Dikarya</taxon>
        <taxon>Ascomycota</taxon>
        <taxon>Pezizomycotina</taxon>
        <taxon>Eurotiomycetes</taxon>
        <taxon>Eurotiomycetidae</taxon>
        <taxon>Eurotiales</taxon>
        <taxon>Aspergillaceae</taxon>
        <taxon>Penicilliopsis</taxon>
    </lineage>
</organism>
<proteinExistence type="inferred from homology"/>
<keyword evidence="2" id="KW-0808">Transferase</keyword>
<name>A0A1L9SGY8_9EURO</name>
<sequence>MFTPAQLDAYLEYIDIPLEFRRRTADGQDEWPPRDLSFLTALHTHHISAIPYENLALHYSINKRISLDAQHLLRKCTRNGRGGYCMETTLLFTDILRSLGFTVYPTGARIRYRVDGVPQGDYSGWVHVVNIVSLPCGRYVVDSGFGGDGPIAPLPLTPGVVTANIGTQEIRLAHDYLPGQISQTESQKNWIYQYRNSTEQEWNSFYAFTETEFQRADFEVMNFFTSQSPDSFQRFTVLVVRFLRRGQEIYGKRMLVNGDVKENLGGKTQLVRRCQSEEERVASLSADFVVIRYLQLIATVGGLDVSPGLSLFDSLGERQRHPSTVIGVVVGAAISTLTAGLDTVLIPGLITAINAGLNIAAGVVTNIAVEAVKGLIEGKTPT</sequence>
<dbReference type="STRING" id="1073090.A0A1L9SGY8"/>
<accession>A0A1L9SGY8</accession>
<keyword evidence="2" id="KW-0012">Acyltransferase</keyword>
<dbReference type="GeneID" id="34614474"/>
<dbReference type="GO" id="GO:0016407">
    <property type="term" value="F:acetyltransferase activity"/>
    <property type="evidence" value="ECO:0007669"/>
    <property type="project" value="InterPro"/>
</dbReference>
<gene>
    <name evidence="3" type="ORF">ASPZODRAFT_25560</name>
</gene>
<dbReference type="PANTHER" id="PTHR11786:SF0">
    <property type="entry name" value="ARYLAMINE N-ACETYLTRANSFERASE 4-RELATED"/>
    <property type="match status" value="1"/>
</dbReference>
<dbReference type="InterPro" id="IPR053710">
    <property type="entry name" value="Arylamine_NAT_domain_sf"/>
</dbReference>
<dbReference type="PRINTS" id="PR01543">
    <property type="entry name" value="ANATRNSFRASE"/>
</dbReference>
<dbReference type="InterPro" id="IPR038765">
    <property type="entry name" value="Papain-like_cys_pep_sf"/>
</dbReference>
<dbReference type="AlphaFoldDB" id="A0A1L9SGY8"/>
<dbReference type="EMBL" id="KV878342">
    <property type="protein sequence ID" value="OJJ46452.1"/>
    <property type="molecule type" value="Genomic_DNA"/>
</dbReference>
<dbReference type="OrthoDB" id="10260017at2759"/>
<evidence type="ECO:0000313" key="4">
    <source>
        <dbReference type="Proteomes" id="UP000184188"/>
    </source>
</evidence>
<protein>
    <submittedName>
        <fullName evidence="3">Uncharacterized protein</fullName>
    </submittedName>
</protein>
<dbReference type="PANTHER" id="PTHR11786">
    <property type="entry name" value="N-HYDROXYARYLAMINE O-ACETYLTRANSFERASE"/>
    <property type="match status" value="1"/>
</dbReference>
<evidence type="ECO:0000256" key="2">
    <source>
        <dbReference type="RuleBase" id="RU003452"/>
    </source>
</evidence>
<dbReference type="Pfam" id="PF00797">
    <property type="entry name" value="Acetyltransf_2"/>
    <property type="match status" value="1"/>
</dbReference>
<keyword evidence="4" id="KW-1185">Reference proteome</keyword>
<evidence type="ECO:0000256" key="1">
    <source>
        <dbReference type="ARBA" id="ARBA00006547"/>
    </source>
</evidence>
<dbReference type="SUPFAM" id="SSF54001">
    <property type="entry name" value="Cysteine proteinases"/>
    <property type="match status" value="1"/>
</dbReference>
<comment type="similarity">
    <text evidence="1 2">Belongs to the arylamine N-acetyltransferase family.</text>
</comment>
<dbReference type="RefSeq" id="XP_022580962.1">
    <property type="nucleotide sequence ID" value="XM_022728010.1"/>
</dbReference>
<dbReference type="Proteomes" id="UP000184188">
    <property type="component" value="Unassembled WGS sequence"/>
</dbReference>
<dbReference type="Gene3D" id="3.30.2140.20">
    <property type="match status" value="1"/>
</dbReference>